<evidence type="ECO:0000259" key="2">
    <source>
        <dbReference type="PROSITE" id="PS50089"/>
    </source>
</evidence>
<reference evidence="4" key="2">
    <citation type="submission" date="2020-12" db="EMBL/GenBank/DDBJ databases">
        <title>New Spironucleus salmonicida genome in near-complete chromosomes.</title>
        <authorList>
            <person name="Xu F."/>
            <person name="Kurt Z."/>
            <person name="Jimenez-Gonzalez A."/>
            <person name="Astvaldsson A."/>
            <person name="Andersson J.O."/>
            <person name="Svard S.G."/>
        </authorList>
    </citation>
    <scope>NUCLEOTIDE SEQUENCE</scope>
    <source>
        <strain evidence="4">ATCC 50377</strain>
    </source>
</reference>
<feature type="domain" description="RING-type" evidence="2">
    <location>
        <begin position="65"/>
        <end position="98"/>
    </location>
</feature>
<dbReference type="GO" id="GO:0008270">
    <property type="term" value="F:zinc ion binding"/>
    <property type="evidence" value="ECO:0007669"/>
    <property type="project" value="UniProtKB-KW"/>
</dbReference>
<evidence type="ECO:0000313" key="3">
    <source>
        <dbReference type="EMBL" id="EST43534.1"/>
    </source>
</evidence>
<keyword evidence="5" id="KW-1185">Reference proteome</keyword>
<sequence length="196" mass="22534">MIQFFNDKRELILQQKTDSCDLPPFIKTPYSNQQHFPAQLPYFSPLLKSSPIFALYTPDTPLQNCHICLLSAPSIPLYCRHSICPACFQLVSLCPLCRRTLLVNAPISIRYEEAKLIKYASSNHLIMGNLEAKIEVLKKQFSVDEIKFFSQLNLIGSEFEVDRRALELVVYRGWTGDEFQHLREAVLDAKIELLNV</sequence>
<keyword evidence="1" id="KW-0479">Metal-binding</keyword>
<name>V6LRX6_9EUKA</name>
<dbReference type="VEuPathDB" id="GiardiaDB:SS50377_20856"/>
<proteinExistence type="predicted"/>
<dbReference type="EMBL" id="KI546135">
    <property type="protein sequence ID" value="EST43534.1"/>
    <property type="molecule type" value="Genomic_DNA"/>
</dbReference>
<evidence type="ECO:0000256" key="1">
    <source>
        <dbReference type="PROSITE-ProRule" id="PRU00175"/>
    </source>
</evidence>
<protein>
    <recommendedName>
        <fullName evidence="2">RING-type domain-containing protein</fullName>
    </recommendedName>
</protein>
<keyword evidence="1" id="KW-0862">Zinc</keyword>
<dbReference type="Proteomes" id="UP000018208">
    <property type="component" value="Unassembled WGS sequence"/>
</dbReference>
<dbReference type="InterPro" id="IPR001841">
    <property type="entry name" value="Znf_RING"/>
</dbReference>
<accession>V6LRX6</accession>
<organism evidence="3">
    <name type="scientific">Spironucleus salmonicida</name>
    <dbReference type="NCBI Taxonomy" id="348837"/>
    <lineage>
        <taxon>Eukaryota</taxon>
        <taxon>Metamonada</taxon>
        <taxon>Diplomonadida</taxon>
        <taxon>Hexamitidae</taxon>
        <taxon>Hexamitinae</taxon>
        <taxon>Spironucleus</taxon>
    </lineage>
</organism>
<keyword evidence="1" id="KW-0863">Zinc-finger</keyword>
<dbReference type="PROSITE" id="PS50089">
    <property type="entry name" value="ZF_RING_2"/>
    <property type="match status" value="1"/>
</dbReference>
<dbReference type="AlphaFoldDB" id="V6LRX6"/>
<evidence type="ECO:0000313" key="5">
    <source>
        <dbReference type="Proteomes" id="UP000018208"/>
    </source>
</evidence>
<dbReference type="EMBL" id="AUWU02000001">
    <property type="protein sequence ID" value="KAH0577502.1"/>
    <property type="molecule type" value="Genomic_DNA"/>
</dbReference>
<reference evidence="3 4" key="1">
    <citation type="journal article" date="2014" name="PLoS Genet.">
        <title>The Genome of Spironucleus salmonicida Highlights a Fish Pathogen Adapted to Fluctuating Environments.</title>
        <authorList>
            <person name="Xu F."/>
            <person name="Jerlstrom-Hultqvist J."/>
            <person name="Einarsson E."/>
            <person name="Astvaldsson A."/>
            <person name="Svard S.G."/>
            <person name="Andersson J.O."/>
        </authorList>
    </citation>
    <scope>NUCLEOTIDE SEQUENCE</scope>
    <source>
        <strain evidence="4">ATCC 50377</strain>
    </source>
</reference>
<evidence type="ECO:0000313" key="4">
    <source>
        <dbReference type="EMBL" id="KAH0577502.1"/>
    </source>
</evidence>
<gene>
    <name evidence="3" type="ORF">SS50377_16569</name>
    <name evidence="4" type="ORF">SS50377_20856</name>
</gene>